<feature type="compositionally biased region" description="Low complexity" evidence="1">
    <location>
        <begin position="88"/>
        <end position="116"/>
    </location>
</feature>
<accession>A0A2T3XK71</accession>
<keyword evidence="2" id="KW-0732">Signal</keyword>
<feature type="compositionally biased region" description="Polar residues" evidence="1">
    <location>
        <begin position="60"/>
        <end position="71"/>
    </location>
</feature>
<feature type="compositionally biased region" description="Low complexity" evidence="1">
    <location>
        <begin position="130"/>
        <end position="144"/>
    </location>
</feature>
<gene>
    <name evidence="3" type="ORF">C9I57_31255</name>
</gene>
<organism evidence="3 4">
    <name type="scientific">Trinickia symbiotica</name>
    <dbReference type="NCBI Taxonomy" id="863227"/>
    <lineage>
        <taxon>Bacteria</taxon>
        <taxon>Pseudomonadati</taxon>
        <taxon>Pseudomonadota</taxon>
        <taxon>Betaproteobacteria</taxon>
        <taxon>Burkholderiales</taxon>
        <taxon>Burkholderiaceae</taxon>
        <taxon>Trinickia</taxon>
    </lineage>
</organism>
<feature type="region of interest" description="Disordered" evidence="1">
    <location>
        <begin position="52"/>
        <end position="116"/>
    </location>
</feature>
<comment type="caution">
    <text evidence="3">The sequence shown here is derived from an EMBL/GenBank/DDBJ whole genome shotgun (WGS) entry which is preliminary data.</text>
</comment>
<feature type="chain" id="PRO_5015703449" evidence="2">
    <location>
        <begin position="23"/>
        <end position="180"/>
    </location>
</feature>
<dbReference type="AlphaFoldDB" id="A0A2T3XK71"/>
<reference evidence="3 4" key="1">
    <citation type="submission" date="2018-03" db="EMBL/GenBank/DDBJ databases">
        <title>Whole genome analyses suggest that Burkholderia sensu lato contains two further novel genera in the rhizoxinica-symbiotica group Mycetohabitans gen. nov., and Trinickia gen. nov.: implications for the evolution of diazotrophy and nodulation in the Burkholderiaceae.</title>
        <authorList>
            <person name="Estrada De Los Santos P."/>
            <person name="Palmer M."/>
            <person name="Chavez-Ramirez B."/>
            <person name="Steenkamp E.T."/>
            <person name="Hirsch A.M."/>
            <person name="Manyaka P."/>
            <person name="Maluk M."/>
            <person name="Lafos M."/>
            <person name="Crook M."/>
            <person name="Gross E."/>
            <person name="Simon M.F."/>
            <person name="Bueno Dos Reis Junior F."/>
            <person name="Poole P.S."/>
            <person name="Venter S.N."/>
            <person name="James E.K."/>
        </authorList>
    </citation>
    <scope>NUCLEOTIDE SEQUENCE [LARGE SCALE GENOMIC DNA]</scope>
    <source>
        <strain evidence="3 4">JPY-366</strain>
    </source>
</reference>
<evidence type="ECO:0000313" key="3">
    <source>
        <dbReference type="EMBL" id="PTB16847.1"/>
    </source>
</evidence>
<dbReference type="EMBL" id="PYUC01000028">
    <property type="protein sequence ID" value="PTB16847.1"/>
    <property type="molecule type" value="Genomic_DNA"/>
</dbReference>
<sequence>MSVRFRVGFALLVTIAPAISWAQRPITYPMRSQTPSQQAIDQALCYAQAKKETNVDVARQPQTPTRSTPITFASDAGRGTSAPPLPGSTGVASAAAPNAAAPTAASGASAGMGASQSGTAASAASAAPMASAPGAASGPSIATGNASETKMPPLPPPEPPMTTYWRSWGNCMQSRGYGVQ</sequence>
<evidence type="ECO:0000256" key="1">
    <source>
        <dbReference type="SAM" id="MobiDB-lite"/>
    </source>
</evidence>
<feature type="region of interest" description="Disordered" evidence="1">
    <location>
        <begin position="130"/>
        <end position="167"/>
    </location>
</feature>
<protein>
    <submittedName>
        <fullName evidence="3">Uncharacterized protein</fullName>
    </submittedName>
</protein>
<evidence type="ECO:0000256" key="2">
    <source>
        <dbReference type="SAM" id="SignalP"/>
    </source>
</evidence>
<feature type="signal peptide" evidence="2">
    <location>
        <begin position="1"/>
        <end position="22"/>
    </location>
</feature>
<dbReference type="Proteomes" id="UP000240638">
    <property type="component" value="Unassembled WGS sequence"/>
</dbReference>
<name>A0A2T3XK71_9BURK</name>
<proteinExistence type="predicted"/>
<evidence type="ECO:0000313" key="4">
    <source>
        <dbReference type="Proteomes" id="UP000240638"/>
    </source>
</evidence>